<sequence>MYSEVPQDKIANTACLLSTMNTMHTKKSQPSCKEKLCNFFYFWLGDKLEGKLKGGYAKLKEVIQSIYIKLNDGPNNELCANTFLDSTMHNTVNSSILKQRKKVFDYYYDYRTIWTKIKDSQAAGTPCTTAYDTYLTGVKGTDEDRGDRGADGAYGQIKASGSLNQDLYFKKFWDKFEGNGVSGGGTIPEPSKLKSKATGGDDPPPPSPDAEEANLLSCLDQLSSTVSSKPSVVAASSPQVEDGGTTTTPAIISSTLGTLIGLPTLAFMLYKYNLLPPWIRNTFKGRGRNRRRKRSAIRRNFETLTTDTSSLYTTDNSTYKPFFFNKHNHSEGNRRKRSISSKLNRFSGDDTSIEYSSEYSTAGDDGKVYSVPYIR</sequence>
<keyword evidence="3" id="KW-1185">Reference proteome</keyword>
<evidence type="ECO:0000313" key="2">
    <source>
        <dbReference type="EMBL" id="ANQ06238.1"/>
    </source>
</evidence>
<accession>A0A1B1DTY0</accession>
<dbReference type="AlphaFoldDB" id="A0A1B1DTY0"/>
<dbReference type="Pfam" id="PF05795">
    <property type="entry name" value="Plasmodium_Vir"/>
    <property type="match status" value="1"/>
</dbReference>
<dbReference type="InterPro" id="IPR008780">
    <property type="entry name" value="Plasmodium_Vir"/>
</dbReference>
<evidence type="ECO:0000256" key="1">
    <source>
        <dbReference type="SAM" id="MobiDB-lite"/>
    </source>
</evidence>
<dbReference type="KEGG" id="pcot:PCOAH_00004740"/>
<dbReference type="VEuPathDB" id="PlasmoDB:PCOAH_00004740"/>
<reference evidence="3" key="1">
    <citation type="submission" date="2016-06" db="EMBL/GenBank/DDBJ databases">
        <title>First high quality genome sequence of Plasmodium coatneyi using continuous long reads from single molecule, real-time sequencing.</title>
        <authorList>
            <person name="Chien J.-T."/>
            <person name="Pakala S.B."/>
            <person name="Geraldo J.A."/>
            <person name="Lapp S.A."/>
            <person name="Barnwell J.W."/>
            <person name="Kissinger J.C."/>
            <person name="Galinski M.R."/>
            <person name="Humphrey J.C."/>
        </authorList>
    </citation>
    <scope>NUCLEOTIDE SEQUENCE [LARGE SCALE GENOMIC DNA]</scope>
    <source>
        <strain evidence="3">Hackeri</strain>
    </source>
</reference>
<dbReference type="EMBL" id="CP016241">
    <property type="protein sequence ID" value="ANQ06238.1"/>
    <property type="molecule type" value="Genomic_DNA"/>
</dbReference>
<dbReference type="Proteomes" id="UP000092716">
    <property type="component" value="Chromosome 3"/>
</dbReference>
<feature type="region of interest" description="Disordered" evidence="1">
    <location>
        <begin position="181"/>
        <end position="212"/>
    </location>
</feature>
<gene>
    <name evidence="2" type="ORF">PCOAH_00004740</name>
</gene>
<protein>
    <submittedName>
        <fullName evidence="2">KIR protein</fullName>
    </submittedName>
</protein>
<evidence type="ECO:0000313" key="3">
    <source>
        <dbReference type="Proteomes" id="UP000092716"/>
    </source>
</evidence>
<organism evidence="2 3">
    <name type="scientific">Plasmodium coatneyi</name>
    <dbReference type="NCBI Taxonomy" id="208452"/>
    <lineage>
        <taxon>Eukaryota</taxon>
        <taxon>Sar</taxon>
        <taxon>Alveolata</taxon>
        <taxon>Apicomplexa</taxon>
        <taxon>Aconoidasida</taxon>
        <taxon>Haemosporida</taxon>
        <taxon>Plasmodiidae</taxon>
        <taxon>Plasmodium</taxon>
    </lineage>
</organism>
<name>A0A1B1DTY0_9APIC</name>
<dbReference type="RefSeq" id="XP_019912933.1">
    <property type="nucleotide sequence ID" value="XM_020057289.1"/>
</dbReference>
<dbReference type="GeneID" id="30907197"/>
<proteinExistence type="predicted"/>